<proteinExistence type="predicted"/>
<sequence>MRSRQYSRLFLVSLILLALVTGCETTQVRQAAPVDPQAAHAASLYEQQRYQEAADLYLDLANRATPDNRSLYQLLAADSLIHEDQLDKAEALLNQVQAAALASEQKFRRDLVQANLALERHQPETVLKILSHLPQNVSRDAAIRYHSLRAAALKELQQNLPYARELIALDKLQLDEEQQLQTQLGILDTLTRFKPRILQEQLSDTDTTTRGWMELAALLRDFPGAPEEIIAPYREWRDLFPDHPAVPQLITAYYRQQQQKAPIEVRQIAVLLPVSGPYARAAATLRDGLMAAWYADANENRPPIKFYDSSNPEQIWPLINQAADDGASIVIGPLAKPAVEQVARAGSLPVPVLALNQVDIDSIPPQGLYQYALSPEDEARQVAVWAAFQGYSQPALLYPSTSLGKRMAQSFMEEWRELGGDSVRTQAYDPASGDYSTPVAELVMARQRKAQLEKLKEAQEKAKEEGLTEIDYQLPPRGIDFVFAIGDKQQMRQIRPMVQFHYAEDLPVFSTSRAWDGQLSHDESFDFAGLMLPEMPWILDQDSRNPLSRTNLEAVLPPRGHKYLRLLPMGIDAYTVAPLLRRLESSDTESFPGRTGLLYLNPQRQLLRRMTWISLQIPPKVLGITPDAAGVQVVPMEIPDPTTPSHHESPPPAQR</sequence>
<evidence type="ECO:0000256" key="6">
    <source>
        <dbReference type="ARBA" id="ARBA00023237"/>
    </source>
</evidence>
<dbReference type="RefSeq" id="WP_082030549.1">
    <property type="nucleotide sequence ID" value="NZ_AP012273.1"/>
</dbReference>
<evidence type="ECO:0000256" key="8">
    <source>
        <dbReference type="SAM" id="Coils"/>
    </source>
</evidence>
<evidence type="ECO:0000256" key="1">
    <source>
        <dbReference type="ARBA" id="ARBA00022729"/>
    </source>
</evidence>
<name>A0A7U6JH59_9GAMM</name>
<evidence type="ECO:0000313" key="10">
    <source>
        <dbReference type="EMBL" id="BAO43492.1"/>
    </source>
</evidence>
<feature type="signal peptide" evidence="9">
    <location>
        <begin position="1"/>
        <end position="31"/>
    </location>
</feature>
<dbReference type="Gene3D" id="1.25.40.650">
    <property type="match status" value="1"/>
</dbReference>
<dbReference type="PANTHER" id="PTHR38038:SF1">
    <property type="entry name" value="PENICILLIN-BINDING PROTEIN ACTIVATOR LPOA"/>
    <property type="match status" value="1"/>
</dbReference>
<keyword evidence="5" id="KW-0564">Palmitate</keyword>
<keyword evidence="4" id="KW-0472">Membrane</keyword>
<dbReference type="Gene3D" id="3.40.50.2300">
    <property type="match status" value="2"/>
</dbReference>
<evidence type="ECO:0000256" key="5">
    <source>
        <dbReference type="ARBA" id="ARBA00023139"/>
    </source>
</evidence>
<keyword evidence="1 9" id="KW-0732">Signal</keyword>
<keyword evidence="7" id="KW-0449">Lipoprotein</keyword>
<dbReference type="Gene3D" id="1.25.40.10">
    <property type="entry name" value="Tetratricopeptide repeat domain"/>
    <property type="match status" value="1"/>
</dbReference>
<evidence type="ECO:0000256" key="7">
    <source>
        <dbReference type="ARBA" id="ARBA00023288"/>
    </source>
</evidence>
<dbReference type="GO" id="GO:0009252">
    <property type="term" value="P:peptidoglycan biosynthetic process"/>
    <property type="evidence" value="ECO:0007669"/>
    <property type="project" value="UniProtKB-KW"/>
</dbReference>
<dbReference type="GO" id="GO:0031241">
    <property type="term" value="C:periplasmic side of cell outer membrane"/>
    <property type="evidence" value="ECO:0007669"/>
    <property type="project" value="TreeGrafter"/>
</dbReference>
<evidence type="ECO:0000256" key="2">
    <source>
        <dbReference type="ARBA" id="ARBA00022960"/>
    </source>
</evidence>
<dbReference type="AlphaFoldDB" id="A0A7U6JH59"/>
<feature type="chain" id="PRO_5030943976" description="Penicillin-binding protein activator" evidence="9">
    <location>
        <begin position="32"/>
        <end position="655"/>
    </location>
</feature>
<dbReference type="InterPro" id="IPR011990">
    <property type="entry name" value="TPR-like_helical_dom_sf"/>
</dbReference>
<dbReference type="InterPro" id="IPR007443">
    <property type="entry name" value="LpoA"/>
</dbReference>
<dbReference type="InterPro" id="IPR028082">
    <property type="entry name" value="Peripla_BP_I"/>
</dbReference>
<keyword evidence="6" id="KW-0998">Cell outer membrane</keyword>
<organism evidence="10 11">
    <name type="scientific">Thiolapillus brandeum</name>
    <dbReference type="NCBI Taxonomy" id="1076588"/>
    <lineage>
        <taxon>Bacteria</taxon>
        <taxon>Pseudomonadati</taxon>
        <taxon>Pseudomonadota</taxon>
        <taxon>Gammaproteobacteria</taxon>
        <taxon>Chromatiales</taxon>
        <taxon>Sedimenticolaceae</taxon>
        <taxon>Thiolapillus</taxon>
    </lineage>
</organism>
<dbReference type="EMBL" id="AP012273">
    <property type="protein sequence ID" value="BAO43492.1"/>
    <property type="molecule type" value="Genomic_DNA"/>
</dbReference>
<dbReference type="SUPFAM" id="SSF53822">
    <property type="entry name" value="Periplasmic binding protein-like I"/>
    <property type="match status" value="1"/>
</dbReference>
<feature type="coiled-coil region" evidence="8">
    <location>
        <begin position="442"/>
        <end position="469"/>
    </location>
</feature>
<dbReference type="GO" id="GO:0008360">
    <property type="term" value="P:regulation of cell shape"/>
    <property type="evidence" value="ECO:0007669"/>
    <property type="project" value="UniProtKB-KW"/>
</dbReference>
<gene>
    <name evidence="10" type="ORF">TBH_C0547</name>
</gene>
<evidence type="ECO:0000256" key="9">
    <source>
        <dbReference type="SAM" id="SignalP"/>
    </source>
</evidence>
<evidence type="ECO:0000256" key="3">
    <source>
        <dbReference type="ARBA" id="ARBA00022984"/>
    </source>
</evidence>
<evidence type="ECO:0000313" key="11">
    <source>
        <dbReference type="Proteomes" id="UP000031631"/>
    </source>
</evidence>
<accession>A0A7U6JH59</accession>
<evidence type="ECO:0008006" key="12">
    <source>
        <dbReference type="Google" id="ProtNLM"/>
    </source>
</evidence>
<dbReference type="PANTHER" id="PTHR38038">
    <property type="entry name" value="PENICILLIN-BINDING PROTEIN ACTIVATOR LPOA"/>
    <property type="match status" value="1"/>
</dbReference>
<dbReference type="Proteomes" id="UP000031631">
    <property type="component" value="Chromosome"/>
</dbReference>
<dbReference type="KEGG" id="tbn:TBH_C0547"/>
<evidence type="ECO:0000256" key="4">
    <source>
        <dbReference type="ARBA" id="ARBA00023136"/>
    </source>
</evidence>
<keyword evidence="11" id="KW-1185">Reference proteome</keyword>
<dbReference type="CDD" id="cd06339">
    <property type="entry name" value="PBP1_YraM_LppC_lipoprotein-like"/>
    <property type="match status" value="1"/>
</dbReference>
<dbReference type="Pfam" id="PF04348">
    <property type="entry name" value="LppC"/>
    <property type="match status" value="1"/>
</dbReference>
<dbReference type="PROSITE" id="PS51257">
    <property type="entry name" value="PROKAR_LIPOPROTEIN"/>
    <property type="match status" value="1"/>
</dbReference>
<keyword evidence="3" id="KW-0573">Peptidoglycan synthesis</keyword>
<keyword evidence="2" id="KW-0133">Cell shape</keyword>
<dbReference type="GO" id="GO:0030234">
    <property type="term" value="F:enzyme regulator activity"/>
    <property type="evidence" value="ECO:0007669"/>
    <property type="project" value="TreeGrafter"/>
</dbReference>
<protein>
    <recommendedName>
        <fullName evidence="12">Penicillin-binding protein activator</fullName>
    </recommendedName>
</protein>
<keyword evidence="8" id="KW-0175">Coiled coil</keyword>
<reference evidence="10 11" key="1">
    <citation type="journal article" date="2014" name="PLoS ONE">
        <title>Physiological and genomic features of a novel sulfur-oxidizing gammaproteobacterium belonging to a previously uncultivated symbiotic lineage isolated from a hydrothermal vent.</title>
        <authorList>
            <person name="Nunoura T."/>
            <person name="Takaki Y."/>
            <person name="Kazama H."/>
            <person name="Kakuta J."/>
            <person name="Shimamura S."/>
            <person name="Makita H."/>
            <person name="Hirai M."/>
            <person name="Miyazaki M."/>
            <person name="Takai K."/>
        </authorList>
    </citation>
    <scope>NUCLEOTIDE SEQUENCE [LARGE SCALE GENOMIC DNA]</scope>
    <source>
        <strain evidence="10 11">Hiromi1</strain>
    </source>
</reference>
<dbReference type="OrthoDB" id="6708821at2"/>